<evidence type="ECO:0000256" key="1">
    <source>
        <dbReference type="ARBA" id="ARBA00022448"/>
    </source>
</evidence>
<dbReference type="NCBIfam" id="TIGR01730">
    <property type="entry name" value="RND_mfp"/>
    <property type="match status" value="1"/>
</dbReference>
<dbReference type="Gene3D" id="2.40.50.100">
    <property type="match status" value="1"/>
</dbReference>
<dbReference type="SUPFAM" id="SSF111369">
    <property type="entry name" value="HlyD-like secretion proteins"/>
    <property type="match status" value="1"/>
</dbReference>
<evidence type="ECO:0000256" key="2">
    <source>
        <dbReference type="SAM" id="Coils"/>
    </source>
</evidence>
<evidence type="ECO:0000313" key="5">
    <source>
        <dbReference type="EMBL" id="VAW48702.1"/>
    </source>
</evidence>
<dbReference type="GO" id="GO:0015679">
    <property type="term" value="P:plasma membrane copper ion transport"/>
    <property type="evidence" value="ECO:0007669"/>
    <property type="project" value="TreeGrafter"/>
</dbReference>
<keyword evidence="1" id="KW-0813">Transport</keyword>
<keyword evidence="2" id="KW-0175">Coiled coil</keyword>
<dbReference type="GO" id="GO:0022857">
    <property type="term" value="F:transmembrane transporter activity"/>
    <property type="evidence" value="ECO:0007669"/>
    <property type="project" value="InterPro"/>
</dbReference>
<sequence length="388" mass="43078">MLNWTQKKHQNRFKKRALTGAMTAMMLTLFLSSQVSAEALDLTKEQYKTLGLEVAEAQKVAQYPTQVFPAQAMFHPNAIRTLSAPLSGQVSRLNVVHGAVHKGQVIMEIESPELLALQSQLLAVYSDLKVLKNELKRVSKLRQSGAASAKKLQQAQADVDKLQAEQDQQKKSLRLMGFSKKSLQRLLASQSIQSSVLSVVSPIDGQIFDLKVRLGERVTGNQMLFSLGETQPMLLKVKVPVELANRLKKGDKAEVTSIGEAVIEHIDPDVDALTQTVDVHVEVDNLERGIRPGQRFQIRFLMSSSTPASQVIYRVPSNAISQFEGETVVFVQTDDAIEPKPIKVMNIQNHQLYFLLQQESENSMDRLKVFVKGSTAIKSAFEAGEEDA</sequence>
<dbReference type="Gene3D" id="2.40.30.170">
    <property type="match status" value="1"/>
</dbReference>
<name>A0A3B0WBZ0_9ZZZZ</name>
<dbReference type="InterPro" id="IPR006143">
    <property type="entry name" value="RND_pump_MFP"/>
</dbReference>
<dbReference type="InterPro" id="IPR051909">
    <property type="entry name" value="MFP_Cation_Efflux"/>
</dbReference>
<feature type="coiled-coil region" evidence="2">
    <location>
        <begin position="145"/>
        <end position="172"/>
    </location>
</feature>
<gene>
    <name evidence="5" type="ORF">MNBD_GAMMA04-1547</name>
</gene>
<dbReference type="Pfam" id="PF25954">
    <property type="entry name" value="Beta-barrel_RND_2"/>
    <property type="match status" value="1"/>
</dbReference>
<dbReference type="InterPro" id="IPR058792">
    <property type="entry name" value="Beta-barrel_RND_2"/>
</dbReference>
<dbReference type="Gene3D" id="1.10.287.470">
    <property type="entry name" value="Helix hairpin bin"/>
    <property type="match status" value="1"/>
</dbReference>
<proteinExistence type="predicted"/>
<dbReference type="GO" id="GO:0060003">
    <property type="term" value="P:copper ion export"/>
    <property type="evidence" value="ECO:0007669"/>
    <property type="project" value="TreeGrafter"/>
</dbReference>
<reference evidence="5" key="1">
    <citation type="submission" date="2018-06" db="EMBL/GenBank/DDBJ databases">
        <authorList>
            <person name="Zhirakovskaya E."/>
        </authorList>
    </citation>
    <scope>NUCLEOTIDE SEQUENCE</scope>
</reference>
<accession>A0A3B0WBZ0</accession>
<feature type="domain" description="CzcB-like barrel-sandwich hybrid" evidence="4">
    <location>
        <begin position="82"/>
        <end position="227"/>
    </location>
</feature>
<organism evidence="5">
    <name type="scientific">hydrothermal vent metagenome</name>
    <dbReference type="NCBI Taxonomy" id="652676"/>
    <lineage>
        <taxon>unclassified sequences</taxon>
        <taxon>metagenomes</taxon>
        <taxon>ecological metagenomes</taxon>
    </lineage>
</organism>
<dbReference type="PANTHER" id="PTHR30097">
    <property type="entry name" value="CATION EFFLUX SYSTEM PROTEIN CUSB"/>
    <property type="match status" value="1"/>
</dbReference>
<dbReference type="GO" id="GO:0030313">
    <property type="term" value="C:cell envelope"/>
    <property type="evidence" value="ECO:0007669"/>
    <property type="project" value="TreeGrafter"/>
</dbReference>
<dbReference type="Pfam" id="PF25973">
    <property type="entry name" value="BSH_CzcB"/>
    <property type="match status" value="1"/>
</dbReference>
<evidence type="ECO:0000259" key="3">
    <source>
        <dbReference type="Pfam" id="PF25954"/>
    </source>
</evidence>
<dbReference type="PANTHER" id="PTHR30097:SF4">
    <property type="entry name" value="SLR6042 PROTEIN"/>
    <property type="match status" value="1"/>
</dbReference>
<dbReference type="EMBL" id="UOFB01000283">
    <property type="protein sequence ID" value="VAW48702.1"/>
    <property type="molecule type" value="Genomic_DNA"/>
</dbReference>
<dbReference type="AlphaFoldDB" id="A0A3B0WBZ0"/>
<dbReference type="InterPro" id="IPR058647">
    <property type="entry name" value="BSH_CzcB-like"/>
</dbReference>
<feature type="domain" description="CusB-like beta-barrel" evidence="3">
    <location>
        <begin position="235"/>
        <end position="300"/>
    </location>
</feature>
<dbReference type="GO" id="GO:0016020">
    <property type="term" value="C:membrane"/>
    <property type="evidence" value="ECO:0007669"/>
    <property type="project" value="InterPro"/>
</dbReference>
<evidence type="ECO:0000259" key="4">
    <source>
        <dbReference type="Pfam" id="PF25973"/>
    </source>
</evidence>
<protein>
    <submittedName>
        <fullName evidence="5">Uncharacterized protein</fullName>
    </submittedName>
</protein>